<sequence>MKLDVEINEDSTAIVLPEGQGEILITGQSSSKPDTVNLYLKNGKLVSVQDEPVDKRFDGVIVIEPAWDLETDYLAKSFSEYALEQGMTKADQLENIKLPGSQRATVEKFRDLILTVLNGLGFKTVFMPKKKFKGKPRHRFTKEVSQIPFHVDHDGAKATVYWQKRNEMLIKAGAVMKPDPELNKDGSLGFSARFAERLRAEHADSFDDFTTTKDIVLKSVNEVGLFLYFGGTNSWLVLKDDAGKSINEWSVVKE</sequence>
<accession>A0A1E7XC48</accession>
<dbReference type="EMBL" id="MIQE01000019">
    <property type="protein sequence ID" value="OFA10532.1"/>
    <property type="molecule type" value="Genomic_DNA"/>
</dbReference>
<dbReference type="STRING" id="481719.LASUN_17600"/>
<dbReference type="RefSeq" id="WP_070368129.1">
    <property type="nucleotide sequence ID" value="NZ_JAZHVW010000011.1"/>
</dbReference>
<dbReference type="AlphaFoldDB" id="A0A1E7XC48"/>
<gene>
    <name evidence="1" type="ORF">LASUN_17600</name>
</gene>
<comment type="caution">
    <text evidence="1">The sequence shown here is derived from an EMBL/GenBank/DDBJ whole genome shotgun (WGS) entry which is preliminary data.</text>
</comment>
<protein>
    <submittedName>
        <fullName evidence="1">Uncharacterized protein</fullName>
    </submittedName>
</protein>
<name>A0A1E7XC48_9LACO</name>
<dbReference type="Proteomes" id="UP000177010">
    <property type="component" value="Unassembled WGS sequence"/>
</dbReference>
<reference evidence="1 2" key="1">
    <citation type="submission" date="2016-09" db="EMBL/GenBank/DDBJ databases">
        <title>Genome Sequence of Lactobacillus sunkii Strain CG01.</title>
        <authorList>
            <person name="Poehlein A."/>
            <person name="Gabris C."/>
            <person name="Bengelsdorf F.R."/>
            <person name="Duerre P."/>
            <person name="Daniel R."/>
        </authorList>
    </citation>
    <scope>NUCLEOTIDE SEQUENCE [LARGE SCALE GENOMIC DNA]</scope>
    <source>
        <strain evidence="1 2">CG_D</strain>
    </source>
</reference>
<organism evidence="1 2">
    <name type="scientific">Lentilactobacillus sunkii</name>
    <dbReference type="NCBI Taxonomy" id="481719"/>
    <lineage>
        <taxon>Bacteria</taxon>
        <taxon>Bacillati</taxon>
        <taxon>Bacillota</taxon>
        <taxon>Bacilli</taxon>
        <taxon>Lactobacillales</taxon>
        <taxon>Lactobacillaceae</taxon>
        <taxon>Lentilactobacillus</taxon>
    </lineage>
</organism>
<evidence type="ECO:0000313" key="2">
    <source>
        <dbReference type="Proteomes" id="UP000177010"/>
    </source>
</evidence>
<proteinExistence type="predicted"/>
<evidence type="ECO:0000313" key="1">
    <source>
        <dbReference type="EMBL" id="OFA10532.1"/>
    </source>
</evidence>